<dbReference type="PANTHER" id="PTHR30096:SF0">
    <property type="entry name" value="4,5-DOPA DIOXYGENASE EXTRADIOL-LIKE PROTEIN"/>
    <property type="match status" value="1"/>
</dbReference>
<evidence type="ECO:0000259" key="6">
    <source>
        <dbReference type="Pfam" id="PF02900"/>
    </source>
</evidence>
<dbReference type="Proteomes" id="UP000730618">
    <property type="component" value="Unassembled WGS sequence"/>
</dbReference>
<keyword evidence="8" id="KW-1185">Reference proteome</keyword>
<comment type="similarity">
    <text evidence="2">Belongs to the DODA-type extradiol aromatic ring-opening dioxygenase family.</text>
</comment>
<dbReference type="Pfam" id="PF02900">
    <property type="entry name" value="LigB"/>
    <property type="match status" value="1"/>
</dbReference>
<keyword evidence="5 7" id="KW-0560">Oxidoreductase</keyword>
<gene>
    <name evidence="7" type="primary">ygiD_2</name>
    <name evidence="7" type="ORF">PAECIP111802_05444</name>
</gene>
<keyword evidence="4" id="KW-0862">Zinc</keyword>
<accession>A0ABN7TV55</accession>
<evidence type="ECO:0000313" key="8">
    <source>
        <dbReference type="Proteomes" id="UP000730618"/>
    </source>
</evidence>
<dbReference type="PANTHER" id="PTHR30096">
    <property type="entry name" value="4,5-DOPA DIOXYGENASE EXTRADIOL-LIKE PROTEIN"/>
    <property type="match status" value="1"/>
</dbReference>
<protein>
    <submittedName>
        <fullName evidence="7">4,5-DOPA dioxygenase extradiol</fullName>
        <ecNumber evidence="7">1.13.11.29</ecNumber>
    </submittedName>
</protein>
<keyword evidence="7" id="KW-0223">Dioxygenase</keyword>
<dbReference type="InterPro" id="IPR004183">
    <property type="entry name" value="Xdiol_dOase_suB"/>
</dbReference>
<comment type="caution">
    <text evidence="7">The sequence shown here is derived from an EMBL/GenBank/DDBJ whole genome shotgun (WGS) entry which is preliminary data.</text>
</comment>
<dbReference type="PIRSF" id="PIRSF006157">
    <property type="entry name" value="Doxgns_DODA"/>
    <property type="match status" value="1"/>
</dbReference>
<feature type="domain" description="Extradiol ring-cleavage dioxygenase class III enzyme subunit B" evidence="6">
    <location>
        <begin position="5"/>
        <end position="257"/>
    </location>
</feature>
<evidence type="ECO:0000313" key="7">
    <source>
        <dbReference type="EMBL" id="CAG7653267.1"/>
    </source>
</evidence>
<dbReference type="InterPro" id="IPR014436">
    <property type="entry name" value="Extradiol_dOase_DODA"/>
</dbReference>
<dbReference type="GO" id="GO:0050297">
    <property type="term" value="F:stizolobate synthase activity"/>
    <property type="evidence" value="ECO:0007669"/>
    <property type="project" value="UniProtKB-EC"/>
</dbReference>
<evidence type="ECO:0000256" key="5">
    <source>
        <dbReference type="ARBA" id="ARBA00023002"/>
    </source>
</evidence>
<dbReference type="EC" id="1.13.11.29" evidence="7"/>
<dbReference type="EMBL" id="CAJVCE010000019">
    <property type="protein sequence ID" value="CAG7653267.1"/>
    <property type="molecule type" value="Genomic_DNA"/>
</dbReference>
<evidence type="ECO:0000256" key="1">
    <source>
        <dbReference type="ARBA" id="ARBA00001947"/>
    </source>
</evidence>
<keyword evidence="3" id="KW-0479">Metal-binding</keyword>
<dbReference type="CDD" id="cd07363">
    <property type="entry name" value="45_DOPA_Dioxygenase"/>
    <property type="match status" value="1"/>
</dbReference>
<sequence>MGSSFFIAHGSPMLAIQDNVYTQELRRLGEKLGKPEAVVVFSAHWVSPRQTVTYTEGTLETIYDFGGFPQELFEVVYPAKGSVPVAKQILELFQSHGIEAGVSQTRGLDHGAWVILKHMFPEADIPVINLSVNPALPPEKQYAIGEALAALKERNIVVIGSGSTIHNFRYMNFHAENQEDAWAKEFDDWLIACIKAWDTKALFDYKRLAPYGAQATPDYEHFLPVFIAMGSGAASKDAALIHQSYQYGSLSHVIVEFR</sequence>
<name>A0ABN7TV55_9BACL</name>
<dbReference type="RefSeq" id="WP_218101653.1">
    <property type="nucleotide sequence ID" value="NZ_CAJVCE010000019.1"/>
</dbReference>
<reference evidence="7 8" key="1">
    <citation type="submission" date="2021-06" db="EMBL/GenBank/DDBJ databases">
        <authorList>
            <person name="Criscuolo A."/>
        </authorList>
    </citation>
    <scope>NUCLEOTIDE SEQUENCE [LARGE SCALE GENOMIC DNA]</scope>
    <source>
        <strain evidence="8">CIP 111802</strain>
    </source>
</reference>
<organism evidence="7 8">
    <name type="scientific">Paenibacillus allorhizosphaerae</name>
    <dbReference type="NCBI Taxonomy" id="2849866"/>
    <lineage>
        <taxon>Bacteria</taxon>
        <taxon>Bacillati</taxon>
        <taxon>Bacillota</taxon>
        <taxon>Bacilli</taxon>
        <taxon>Bacillales</taxon>
        <taxon>Paenibacillaceae</taxon>
        <taxon>Paenibacillus</taxon>
    </lineage>
</organism>
<evidence type="ECO:0000256" key="3">
    <source>
        <dbReference type="ARBA" id="ARBA00022723"/>
    </source>
</evidence>
<evidence type="ECO:0000256" key="4">
    <source>
        <dbReference type="ARBA" id="ARBA00022833"/>
    </source>
</evidence>
<evidence type="ECO:0000256" key="2">
    <source>
        <dbReference type="ARBA" id="ARBA00007581"/>
    </source>
</evidence>
<proteinExistence type="inferred from homology"/>
<comment type="cofactor">
    <cofactor evidence="1">
        <name>Zn(2+)</name>
        <dbReference type="ChEBI" id="CHEBI:29105"/>
    </cofactor>
</comment>